<reference evidence="2 3" key="1">
    <citation type="journal article" date="2013" name="Genome Announc.">
        <title>Whole-Genome Sequence of Microcystis aeruginosa TAIHU98, a Nontoxic Bloom-Forming Strain Isolated from Taihu Lake, China.</title>
        <authorList>
            <person name="Yang C."/>
            <person name="Zhang W."/>
            <person name="Ren M."/>
            <person name="Song L."/>
            <person name="Li T."/>
            <person name="Zhao J."/>
        </authorList>
    </citation>
    <scope>NUCLEOTIDE SEQUENCE [LARGE SCALE GENOMIC DNA]</scope>
    <source>
        <strain evidence="2 3">TAIHU98</strain>
    </source>
</reference>
<gene>
    <name evidence="2" type="ORF">O53_3899</name>
</gene>
<dbReference type="AlphaFoldDB" id="L7E8B1"/>
<comment type="caution">
    <text evidence="2">The sequence shown here is derived from an EMBL/GenBank/DDBJ whole genome shotgun (WGS) entry which is preliminary data.</text>
</comment>
<dbReference type="EMBL" id="ANKQ01000002">
    <property type="protein sequence ID" value="ELP55071.1"/>
    <property type="molecule type" value="Genomic_DNA"/>
</dbReference>
<dbReference type="PATRIC" id="fig|1134457.3.peg.2713"/>
<accession>L7E8B1</accession>
<evidence type="ECO:0000313" key="2">
    <source>
        <dbReference type="EMBL" id="ELP55071.1"/>
    </source>
</evidence>
<keyword evidence="1" id="KW-0812">Transmembrane</keyword>
<evidence type="ECO:0000256" key="1">
    <source>
        <dbReference type="SAM" id="Phobius"/>
    </source>
</evidence>
<evidence type="ECO:0000313" key="3">
    <source>
        <dbReference type="Proteomes" id="UP000010932"/>
    </source>
</evidence>
<organism evidence="2 3">
    <name type="scientific">Microcystis aeruginosa TAIHU98</name>
    <dbReference type="NCBI Taxonomy" id="1134457"/>
    <lineage>
        <taxon>Bacteria</taxon>
        <taxon>Bacillati</taxon>
        <taxon>Cyanobacteriota</taxon>
        <taxon>Cyanophyceae</taxon>
        <taxon>Oscillatoriophycideae</taxon>
        <taxon>Chroococcales</taxon>
        <taxon>Microcystaceae</taxon>
        <taxon>Microcystis</taxon>
    </lineage>
</organism>
<keyword evidence="1" id="KW-0472">Membrane</keyword>
<dbReference type="Proteomes" id="UP000010932">
    <property type="component" value="Unassembled WGS sequence"/>
</dbReference>
<feature type="transmembrane region" description="Helical" evidence="1">
    <location>
        <begin position="6"/>
        <end position="27"/>
    </location>
</feature>
<sequence length="53" mass="6465">MIVIHRNYLIFWIFINAIAELVADLVVRSFFDDEERRSFLGRRRGDFEEEGRF</sequence>
<name>L7E8B1_MICAE</name>
<keyword evidence="1" id="KW-1133">Transmembrane helix</keyword>
<protein>
    <submittedName>
        <fullName evidence="2">Uncharacterized protein</fullName>
    </submittedName>
</protein>
<proteinExistence type="predicted"/>